<keyword evidence="4" id="KW-1003">Cell membrane</keyword>
<evidence type="ECO:0000313" key="10">
    <source>
        <dbReference type="EMBL" id="ADE39964.1"/>
    </source>
</evidence>
<evidence type="ECO:0000256" key="1">
    <source>
        <dbReference type="ARBA" id="ARBA00004651"/>
    </source>
</evidence>
<feature type="domain" description="ABC transmembrane type-1" evidence="9">
    <location>
        <begin position="63"/>
        <end position="269"/>
    </location>
</feature>
<evidence type="ECO:0000256" key="2">
    <source>
        <dbReference type="ARBA" id="ARBA00007069"/>
    </source>
</evidence>
<keyword evidence="7 8" id="KW-0472">Membrane</keyword>
<dbReference type="eggNOG" id="COG1176">
    <property type="taxonomic scope" value="Bacteria"/>
</dbReference>
<reference evidence="10 11" key="1">
    <citation type="journal article" date="2010" name="J. Bacteriol.">
        <title>Complete genome sequence of "Candidatus Puniceispirillum marinum" IMCC1322, a representative of the SAR116 clade in the Alphaproteobacteria.</title>
        <authorList>
            <person name="Oh H.M."/>
            <person name="Kwon K.K."/>
            <person name="Kang I."/>
            <person name="Kang S.G."/>
            <person name="Lee J.H."/>
            <person name="Kim S.J."/>
            <person name="Cho J.C."/>
        </authorList>
    </citation>
    <scope>NUCLEOTIDE SEQUENCE [LARGE SCALE GENOMIC DNA]</scope>
    <source>
        <strain evidence="10 11">IMCC1322</strain>
    </source>
</reference>
<evidence type="ECO:0000256" key="8">
    <source>
        <dbReference type="RuleBase" id="RU363032"/>
    </source>
</evidence>
<evidence type="ECO:0000256" key="4">
    <source>
        <dbReference type="ARBA" id="ARBA00022475"/>
    </source>
</evidence>
<keyword evidence="11" id="KW-1185">Reference proteome</keyword>
<feature type="transmembrane region" description="Helical" evidence="8">
    <location>
        <begin position="150"/>
        <end position="172"/>
    </location>
</feature>
<proteinExistence type="inferred from homology"/>
<feature type="transmembrane region" description="Helical" evidence="8">
    <location>
        <begin position="192"/>
        <end position="213"/>
    </location>
</feature>
<dbReference type="RefSeq" id="WP_013046591.1">
    <property type="nucleotide sequence ID" value="NC_014010.1"/>
</dbReference>
<keyword evidence="3 8" id="KW-0813">Transport</keyword>
<dbReference type="PROSITE" id="PS50928">
    <property type="entry name" value="ABC_TM1"/>
    <property type="match status" value="1"/>
</dbReference>
<dbReference type="EMBL" id="CP001751">
    <property type="protein sequence ID" value="ADE39964.1"/>
    <property type="molecule type" value="Genomic_DNA"/>
</dbReference>
<name>D5BUL7_PUNMI</name>
<dbReference type="GO" id="GO:0055085">
    <property type="term" value="P:transmembrane transport"/>
    <property type="evidence" value="ECO:0007669"/>
    <property type="project" value="InterPro"/>
</dbReference>
<evidence type="ECO:0000256" key="7">
    <source>
        <dbReference type="ARBA" id="ARBA00023136"/>
    </source>
</evidence>
<comment type="similarity">
    <text evidence="2">Belongs to the binding-protein-dependent transport system permease family. CysTW subfamily.</text>
</comment>
<dbReference type="KEGG" id="apb:SAR116_1721"/>
<evidence type="ECO:0000256" key="5">
    <source>
        <dbReference type="ARBA" id="ARBA00022692"/>
    </source>
</evidence>
<dbReference type="GO" id="GO:0005886">
    <property type="term" value="C:plasma membrane"/>
    <property type="evidence" value="ECO:0007669"/>
    <property type="project" value="UniProtKB-SubCell"/>
</dbReference>
<dbReference type="SUPFAM" id="SSF161098">
    <property type="entry name" value="MetI-like"/>
    <property type="match status" value="1"/>
</dbReference>
<dbReference type="InterPro" id="IPR035906">
    <property type="entry name" value="MetI-like_sf"/>
</dbReference>
<comment type="subcellular location">
    <subcellularLocation>
        <location evidence="1 8">Cell membrane</location>
        <topology evidence="1 8">Multi-pass membrane protein</topology>
    </subcellularLocation>
</comment>
<dbReference type="InterPro" id="IPR000515">
    <property type="entry name" value="MetI-like"/>
</dbReference>
<dbReference type="CDD" id="cd06261">
    <property type="entry name" value="TM_PBP2"/>
    <property type="match status" value="1"/>
</dbReference>
<evidence type="ECO:0000313" key="11">
    <source>
        <dbReference type="Proteomes" id="UP000007460"/>
    </source>
</evidence>
<feature type="transmembrane region" description="Helical" evidence="8">
    <location>
        <begin position="7"/>
        <end position="28"/>
    </location>
</feature>
<evidence type="ECO:0000256" key="3">
    <source>
        <dbReference type="ARBA" id="ARBA00022448"/>
    </source>
</evidence>
<dbReference type="Pfam" id="PF00528">
    <property type="entry name" value="BPD_transp_1"/>
    <property type="match status" value="1"/>
</dbReference>
<protein>
    <submittedName>
        <fullName evidence="10">ABC transporter, membrane spanning protein, polyamine</fullName>
    </submittedName>
</protein>
<evidence type="ECO:0000259" key="9">
    <source>
        <dbReference type="PROSITE" id="PS50928"/>
    </source>
</evidence>
<dbReference type="HOGENOM" id="CLU_016047_18_2_5"/>
<evidence type="ECO:0000256" key="6">
    <source>
        <dbReference type="ARBA" id="ARBA00022989"/>
    </source>
</evidence>
<feature type="transmembrane region" description="Helical" evidence="8">
    <location>
        <begin position="250"/>
        <end position="273"/>
    </location>
</feature>
<sequence length="284" mass="31310">MENRWIAYLLPPFFLTLLLVAGSQYVFIENSFYEDLGLGRTGNTLTFVNYFNFFTDPFYLKTFWVTIKVSALAAMFTLFLGFPIAYVIARMKSRLAMLLLAGIVVSTFVTIVIKVFGLIIIFAADGVLNTTLLQLGLIDRAYSIIGTQEGVVVGLMHFTIGFSVLLLYSVVITVPPSLEYAAQIHGASRWRVYQRVIIPLCTPGFVVGGLMIFNMCMGAFTSAALLGGGRVLTLPVLVQRTVMMEVKYSTAASIAFVLLVSVILINLISLMAIRRLRSAKLVIA</sequence>
<gene>
    <name evidence="10" type="ordered locus">SAR116_1721</name>
</gene>
<keyword evidence="6 8" id="KW-1133">Transmembrane helix</keyword>
<dbReference type="STRING" id="488538.SAR116_1721"/>
<dbReference type="AlphaFoldDB" id="D5BUL7"/>
<dbReference type="Proteomes" id="UP000007460">
    <property type="component" value="Chromosome"/>
</dbReference>
<dbReference type="PANTHER" id="PTHR42929:SF1">
    <property type="entry name" value="INNER MEMBRANE ABC TRANSPORTER PERMEASE PROTEIN YDCU-RELATED"/>
    <property type="match status" value="1"/>
</dbReference>
<accession>D5BUL7</accession>
<dbReference type="Gene3D" id="1.10.3720.10">
    <property type="entry name" value="MetI-like"/>
    <property type="match status" value="1"/>
</dbReference>
<feature type="transmembrane region" description="Helical" evidence="8">
    <location>
        <begin position="95"/>
        <end position="113"/>
    </location>
</feature>
<dbReference type="OrthoDB" id="9807047at2"/>
<feature type="transmembrane region" description="Helical" evidence="8">
    <location>
        <begin position="63"/>
        <end position="88"/>
    </location>
</feature>
<dbReference type="PANTHER" id="PTHR42929">
    <property type="entry name" value="INNER MEMBRANE ABC TRANSPORTER PERMEASE PROTEIN YDCU-RELATED-RELATED"/>
    <property type="match status" value="1"/>
</dbReference>
<organism evidence="10 11">
    <name type="scientific">Puniceispirillum marinum (strain IMCC1322)</name>
    <dbReference type="NCBI Taxonomy" id="488538"/>
    <lineage>
        <taxon>Bacteria</taxon>
        <taxon>Pseudomonadati</taxon>
        <taxon>Pseudomonadota</taxon>
        <taxon>Alphaproteobacteria</taxon>
        <taxon>Candidatus Puniceispirillales</taxon>
        <taxon>Candidatus Puniceispirillaceae</taxon>
        <taxon>Candidatus Puniceispirillum</taxon>
    </lineage>
</organism>
<keyword evidence="5 8" id="KW-0812">Transmembrane</keyword>